<evidence type="ECO:0000256" key="1">
    <source>
        <dbReference type="SAM" id="MobiDB-lite"/>
    </source>
</evidence>
<gene>
    <name evidence="2" type="ORF">E2C01_093897</name>
</gene>
<sequence length="70" mass="7590">MTTTTTTNNEDINKNSNKRSSSKRSEGEGVAEMSPKNSLGGTQRASITMTRYTGKGQLGLRWKALKLATP</sequence>
<evidence type="ECO:0000313" key="2">
    <source>
        <dbReference type="EMBL" id="MPC98524.1"/>
    </source>
</evidence>
<proteinExistence type="predicted"/>
<dbReference type="AlphaFoldDB" id="A0A5B7K1N3"/>
<reference evidence="2 3" key="1">
    <citation type="submission" date="2019-05" db="EMBL/GenBank/DDBJ databases">
        <title>Another draft genome of Portunus trituberculatus and its Hox gene families provides insights of decapod evolution.</title>
        <authorList>
            <person name="Jeong J.-H."/>
            <person name="Song I."/>
            <person name="Kim S."/>
            <person name="Choi T."/>
            <person name="Kim D."/>
            <person name="Ryu S."/>
            <person name="Kim W."/>
        </authorList>
    </citation>
    <scope>NUCLEOTIDE SEQUENCE [LARGE SCALE GENOMIC DNA]</scope>
    <source>
        <tissue evidence="2">Muscle</tissue>
    </source>
</reference>
<evidence type="ECO:0000313" key="3">
    <source>
        <dbReference type="Proteomes" id="UP000324222"/>
    </source>
</evidence>
<feature type="region of interest" description="Disordered" evidence="1">
    <location>
        <begin position="1"/>
        <end position="46"/>
    </location>
</feature>
<comment type="caution">
    <text evidence="2">The sequence shown here is derived from an EMBL/GenBank/DDBJ whole genome shotgun (WGS) entry which is preliminary data.</text>
</comment>
<organism evidence="2 3">
    <name type="scientific">Portunus trituberculatus</name>
    <name type="common">Swimming crab</name>
    <name type="synonym">Neptunus trituberculatus</name>
    <dbReference type="NCBI Taxonomy" id="210409"/>
    <lineage>
        <taxon>Eukaryota</taxon>
        <taxon>Metazoa</taxon>
        <taxon>Ecdysozoa</taxon>
        <taxon>Arthropoda</taxon>
        <taxon>Crustacea</taxon>
        <taxon>Multicrustacea</taxon>
        <taxon>Malacostraca</taxon>
        <taxon>Eumalacostraca</taxon>
        <taxon>Eucarida</taxon>
        <taxon>Decapoda</taxon>
        <taxon>Pleocyemata</taxon>
        <taxon>Brachyura</taxon>
        <taxon>Eubrachyura</taxon>
        <taxon>Portunoidea</taxon>
        <taxon>Portunidae</taxon>
        <taxon>Portuninae</taxon>
        <taxon>Portunus</taxon>
    </lineage>
</organism>
<keyword evidence="3" id="KW-1185">Reference proteome</keyword>
<dbReference type="Proteomes" id="UP000324222">
    <property type="component" value="Unassembled WGS sequence"/>
</dbReference>
<accession>A0A5B7K1N3</accession>
<protein>
    <submittedName>
        <fullName evidence="2">Uncharacterized protein</fullName>
    </submittedName>
</protein>
<name>A0A5B7K1N3_PORTR</name>
<feature type="compositionally biased region" description="Polar residues" evidence="1">
    <location>
        <begin position="35"/>
        <end position="46"/>
    </location>
</feature>
<dbReference type="EMBL" id="VSRR010114451">
    <property type="protein sequence ID" value="MPC98524.1"/>
    <property type="molecule type" value="Genomic_DNA"/>
</dbReference>